<name>A0A7Z8CZV4_CARDV</name>
<feature type="transmembrane region" description="Helical" evidence="7">
    <location>
        <begin position="178"/>
        <end position="209"/>
    </location>
</feature>
<keyword evidence="4 7" id="KW-0812">Transmembrane</keyword>
<evidence type="ECO:0000259" key="9">
    <source>
        <dbReference type="Pfam" id="PF06750"/>
    </source>
</evidence>
<comment type="subcellular location">
    <subcellularLocation>
        <location evidence="1">Cell membrane</location>
        <topology evidence="1">Multi-pass membrane protein</topology>
    </subcellularLocation>
</comment>
<dbReference type="PANTHER" id="PTHR30487:SF0">
    <property type="entry name" value="PREPILIN LEADER PEPTIDASE_N-METHYLTRANSFERASE-RELATED"/>
    <property type="match status" value="1"/>
</dbReference>
<evidence type="ECO:0000256" key="3">
    <source>
        <dbReference type="ARBA" id="ARBA00022475"/>
    </source>
</evidence>
<dbReference type="PANTHER" id="PTHR30487">
    <property type="entry name" value="TYPE 4 PREPILIN-LIKE PROTEINS LEADER PEPTIDE-PROCESSING ENZYME"/>
    <property type="match status" value="1"/>
</dbReference>
<protein>
    <recommendedName>
        <fullName evidence="12">Prepilin peptidase</fullName>
    </recommendedName>
</protein>
<accession>A0A7Z8CZV4</accession>
<dbReference type="InterPro" id="IPR000045">
    <property type="entry name" value="Prepilin_IV_endopep_pep"/>
</dbReference>
<organism evidence="10 11">
    <name type="scientific">Carnobacterium divergens</name>
    <name type="common">Lactobacillus divergens</name>
    <dbReference type="NCBI Taxonomy" id="2748"/>
    <lineage>
        <taxon>Bacteria</taxon>
        <taxon>Bacillati</taxon>
        <taxon>Bacillota</taxon>
        <taxon>Bacilli</taxon>
        <taxon>Lactobacillales</taxon>
        <taxon>Carnobacteriaceae</taxon>
        <taxon>Carnobacterium</taxon>
    </lineage>
</organism>
<dbReference type="AlphaFoldDB" id="A0A7Z8CZV4"/>
<evidence type="ECO:0000256" key="5">
    <source>
        <dbReference type="ARBA" id="ARBA00022989"/>
    </source>
</evidence>
<evidence type="ECO:0000313" key="10">
    <source>
        <dbReference type="EMBL" id="TFJ28624.1"/>
    </source>
</evidence>
<evidence type="ECO:0000256" key="4">
    <source>
        <dbReference type="ARBA" id="ARBA00022692"/>
    </source>
</evidence>
<keyword evidence="3" id="KW-1003">Cell membrane</keyword>
<dbReference type="Proteomes" id="UP000297938">
    <property type="component" value="Unassembled WGS sequence"/>
</dbReference>
<feature type="transmembrane region" description="Helical" evidence="7">
    <location>
        <begin position="146"/>
        <end position="166"/>
    </location>
</feature>
<comment type="caution">
    <text evidence="10">The sequence shown here is derived from an EMBL/GenBank/DDBJ whole genome shotgun (WGS) entry which is preliminary data.</text>
</comment>
<feature type="domain" description="Prepilin type IV endopeptidase peptidase" evidence="8">
    <location>
        <begin position="104"/>
        <end position="205"/>
    </location>
</feature>
<evidence type="ECO:0000259" key="8">
    <source>
        <dbReference type="Pfam" id="PF01478"/>
    </source>
</evidence>
<dbReference type="GO" id="GO:0006465">
    <property type="term" value="P:signal peptide processing"/>
    <property type="evidence" value="ECO:0007669"/>
    <property type="project" value="TreeGrafter"/>
</dbReference>
<feature type="transmembrane region" description="Helical" evidence="7">
    <location>
        <begin position="70"/>
        <end position="92"/>
    </location>
</feature>
<evidence type="ECO:0000256" key="6">
    <source>
        <dbReference type="ARBA" id="ARBA00023136"/>
    </source>
</evidence>
<dbReference type="GO" id="GO:0005886">
    <property type="term" value="C:plasma membrane"/>
    <property type="evidence" value="ECO:0007669"/>
    <property type="project" value="UniProtKB-SubCell"/>
</dbReference>
<dbReference type="RefSeq" id="WP_135025738.1">
    <property type="nucleotide sequence ID" value="NZ_JBFUWK010000004.1"/>
</dbReference>
<feature type="transmembrane region" description="Helical" evidence="7">
    <location>
        <begin position="6"/>
        <end position="27"/>
    </location>
</feature>
<feature type="transmembrane region" description="Helical" evidence="7">
    <location>
        <begin position="121"/>
        <end position="139"/>
    </location>
</feature>
<dbReference type="Pfam" id="PF06750">
    <property type="entry name" value="A24_N_bact"/>
    <property type="match status" value="1"/>
</dbReference>
<feature type="domain" description="Prepilin peptidase A24 N-terminal" evidence="9">
    <location>
        <begin position="9"/>
        <end position="89"/>
    </location>
</feature>
<reference evidence="10 11" key="1">
    <citation type="journal article" date="2018" name="Int. J. Food Microbiol.">
        <title>Growth of Carnobacterium spp. isolated from chilled vacuum-packaged meat under relevant acidic conditions.</title>
        <authorList>
            <person name="Zhang P."/>
            <person name="Badoni M."/>
            <person name="Ganzle M."/>
            <person name="Yang X."/>
        </authorList>
    </citation>
    <scope>NUCLEOTIDE SEQUENCE [LARGE SCALE GENOMIC DNA]</scope>
    <source>
        <strain evidence="10 11">B2</strain>
    </source>
</reference>
<evidence type="ECO:0000313" key="11">
    <source>
        <dbReference type="Proteomes" id="UP000297938"/>
    </source>
</evidence>
<sequence length="237" mass="26834">MLILAFLFIIGCCFGSFILVASLRIPAGKSIVSPRSHCFRCKTILPIYSLIPIFSYAIQQGRCCYCKTKIPIYYLVVEIVTGCLVGGAFFLFKHQPSELFLAWTLIIFSVFFSLTDFFYLILPNSFMFLFFIIVFLECWYRMNFHFLTSAFSALLIAVVLLSIALITQEGIGGGDIKFYFVLTWILGFQGILTAIIISCLLAIVAFFIINKRNPYSLNRKLPFAPFISIGALLVFCI</sequence>
<feature type="transmembrane region" description="Helical" evidence="7">
    <location>
        <begin position="39"/>
        <end position="58"/>
    </location>
</feature>
<dbReference type="Pfam" id="PF01478">
    <property type="entry name" value="Peptidase_A24"/>
    <property type="match status" value="1"/>
</dbReference>
<dbReference type="Gene3D" id="1.20.120.1220">
    <property type="match status" value="1"/>
</dbReference>
<comment type="similarity">
    <text evidence="2">Belongs to the peptidase A24 family.</text>
</comment>
<evidence type="ECO:0000256" key="7">
    <source>
        <dbReference type="SAM" id="Phobius"/>
    </source>
</evidence>
<evidence type="ECO:0008006" key="12">
    <source>
        <dbReference type="Google" id="ProtNLM"/>
    </source>
</evidence>
<keyword evidence="5 7" id="KW-1133">Transmembrane helix</keyword>
<dbReference type="EMBL" id="NRPP01000007">
    <property type="protein sequence ID" value="TFJ28624.1"/>
    <property type="molecule type" value="Genomic_DNA"/>
</dbReference>
<keyword evidence="6 7" id="KW-0472">Membrane</keyword>
<dbReference type="GO" id="GO:0004190">
    <property type="term" value="F:aspartic-type endopeptidase activity"/>
    <property type="evidence" value="ECO:0007669"/>
    <property type="project" value="InterPro"/>
</dbReference>
<dbReference type="InterPro" id="IPR010627">
    <property type="entry name" value="Prepilin_pept_A24_N"/>
</dbReference>
<proteinExistence type="inferred from homology"/>
<gene>
    <name evidence="10" type="ORF">CKN69_03595</name>
</gene>
<evidence type="ECO:0000256" key="2">
    <source>
        <dbReference type="ARBA" id="ARBA00005801"/>
    </source>
</evidence>
<dbReference type="InterPro" id="IPR050882">
    <property type="entry name" value="Prepilin_peptidase/N-MTase"/>
</dbReference>
<evidence type="ECO:0000256" key="1">
    <source>
        <dbReference type="ARBA" id="ARBA00004651"/>
    </source>
</evidence>